<proteinExistence type="inferred from homology"/>
<dbReference type="PANTHER" id="PTHR46382:SF1">
    <property type="entry name" value="PHOSPHATIDATE CYTIDYLYLTRANSFERASE"/>
    <property type="match status" value="1"/>
</dbReference>
<comment type="subcellular location">
    <subcellularLocation>
        <location evidence="2">Cell membrane</location>
        <topology evidence="2">Multi-pass membrane protein</topology>
    </subcellularLocation>
</comment>
<comment type="pathway">
    <text evidence="4">Lipid metabolism.</text>
</comment>
<keyword evidence="14" id="KW-0443">Lipid metabolism</keyword>
<keyword evidence="12 18" id="KW-0548">Nucleotidyltransferase</keyword>
<dbReference type="EC" id="2.7.7.41" evidence="6 18"/>
<evidence type="ECO:0000256" key="11">
    <source>
        <dbReference type="ARBA" id="ARBA00022692"/>
    </source>
</evidence>
<evidence type="ECO:0000313" key="20">
    <source>
        <dbReference type="EMBL" id="CAI9119423.1"/>
    </source>
</evidence>
<evidence type="ECO:0000256" key="5">
    <source>
        <dbReference type="ARBA" id="ARBA00010185"/>
    </source>
</evidence>
<dbReference type="AlphaFoldDB" id="A0AA35V3T6"/>
<keyword evidence="11 18" id="KW-0812">Transmembrane</keyword>
<dbReference type="GO" id="GO:0004605">
    <property type="term" value="F:phosphatidate cytidylyltransferase activity"/>
    <property type="evidence" value="ECO:0007669"/>
    <property type="project" value="UniProtKB-EC"/>
</dbReference>
<comment type="catalytic activity">
    <reaction evidence="1 18">
        <text>a 1,2-diacyl-sn-glycero-3-phosphate + CTP + H(+) = a CDP-1,2-diacyl-sn-glycerol + diphosphate</text>
        <dbReference type="Rhea" id="RHEA:16229"/>
        <dbReference type="ChEBI" id="CHEBI:15378"/>
        <dbReference type="ChEBI" id="CHEBI:33019"/>
        <dbReference type="ChEBI" id="CHEBI:37563"/>
        <dbReference type="ChEBI" id="CHEBI:58332"/>
        <dbReference type="ChEBI" id="CHEBI:58608"/>
        <dbReference type="EC" id="2.7.7.41"/>
    </reaction>
</comment>
<evidence type="ECO:0000256" key="18">
    <source>
        <dbReference type="RuleBase" id="RU003938"/>
    </source>
</evidence>
<organism evidence="20 21">
    <name type="scientific">Brytella acorum</name>
    <dbReference type="NCBI Taxonomy" id="2959299"/>
    <lineage>
        <taxon>Bacteria</taxon>
        <taxon>Pseudomonadati</taxon>
        <taxon>Pseudomonadota</taxon>
        <taxon>Alphaproteobacteria</taxon>
        <taxon>Acetobacterales</taxon>
        <taxon>Acetobacteraceae</taxon>
        <taxon>Brytella</taxon>
    </lineage>
</organism>
<accession>A0AA35V3T6</accession>
<keyword evidence="13 19" id="KW-1133">Transmembrane helix</keyword>
<reference evidence="20" key="1">
    <citation type="submission" date="2023-03" db="EMBL/GenBank/DDBJ databases">
        <authorList>
            <person name="Cleenwerck I."/>
        </authorList>
    </citation>
    <scope>NUCLEOTIDE SEQUENCE</scope>
    <source>
        <strain evidence="20">LMG 32879</strain>
    </source>
</reference>
<feature type="transmembrane region" description="Helical" evidence="19">
    <location>
        <begin position="97"/>
        <end position="126"/>
    </location>
</feature>
<keyword evidence="17" id="KW-1208">Phospholipid metabolism</keyword>
<comment type="similarity">
    <text evidence="5 18">Belongs to the CDS family.</text>
</comment>
<evidence type="ECO:0000256" key="4">
    <source>
        <dbReference type="ARBA" id="ARBA00005189"/>
    </source>
</evidence>
<comment type="pathway">
    <text evidence="3 18">Phospholipid metabolism; CDP-diacylglycerol biosynthesis; CDP-diacylglycerol from sn-glycerol 3-phosphate: step 3/3.</text>
</comment>
<evidence type="ECO:0000256" key="16">
    <source>
        <dbReference type="ARBA" id="ARBA00023209"/>
    </source>
</evidence>
<sequence length="278" mass="28597">MNKPSESAPSGTNWHDLGTRLLSAAIMLPLAFGGIWAGGVFYDVLIVFVTLGIVYEGAALLLRRRSADIGLLGWVVFANVGVLLVGWIGHLDPMTEILFLALMFVAGPRVGLLAVIAMIGGLSLLWLRDLPHWGLVSVLFVLCIVITSDTSAYAAGRIFGGAKLAPRISPGKTRSGALGGLVGAAIVGGVVAQLAAPGTWLGGLITGLVLGVASQCGDLAESAFKRRLGVKDSSRLIPGHGGLLDRLDGLLAAAPLAALISMAVTDGLTGGPFWTVLS</sequence>
<keyword evidence="21" id="KW-1185">Reference proteome</keyword>
<dbReference type="InterPro" id="IPR000374">
    <property type="entry name" value="PC_trans"/>
</dbReference>
<evidence type="ECO:0000256" key="13">
    <source>
        <dbReference type="ARBA" id="ARBA00022989"/>
    </source>
</evidence>
<evidence type="ECO:0000256" key="6">
    <source>
        <dbReference type="ARBA" id="ARBA00012487"/>
    </source>
</evidence>
<feature type="transmembrane region" description="Helical" evidence="19">
    <location>
        <begin position="133"/>
        <end position="156"/>
    </location>
</feature>
<protein>
    <recommendedName>
        <fullName evidence="7 18">Phosphatidate cytidylyltransferase</fullName>
        <ecNumber evidence="6 18">2.7.7.41</ecNumber>
    </recommendedName>
</protein>
<evidence type="ECO:0000256" key="9">
    <source>
        <dbReference type="ARBA" id="ARBA00022516"/>
    </source>
</evidence>
<evidence type="ECO:0000256" key="19">
    <source>
        <dbReference type="SAM" id="Phobius"/>
    </source>
</evidence>
<dbReference type="GO" id="GO:0005886">
    <property type="term" value="C:plasma membrane"/>
    <property type="evidence" value="ECO:0007669"/>
    <property type="project" value="UniProtKB-SubCell"/>
</dbReference>
<comment type="caution">
    <text evidence="20">The sequence shown here is derived from an EMBL/GenBank/DDBJ whole genome shotgun (WGS) entry which is preliminary data.</text>
</comment>
<dbReference type="EMBL" id="CATKSH010000001">
    <property type="protein sequence ID" value="CAI9119423.1"/>
    <property type="molecule type" value="Genomic_DNA"/>
</dbReference>
<dbReference type="PROSITE" id="PS01315">
    <property type="entry name" value="CDS"/>
    <property type="match status" value="1"/>
</dbReference>
<keyword evidence="10 18" id="KW-0808">Transferase</keyword>
<evidence type="ECO:0000256" key="7">
    <source>
        <dbReference type="ARBA" id="ARBA00019373"/>
    </source>
</evidence>
<evidence type="ECO:0000256" key="3">
    <source>
        <dbReference type="ARBA" id="ARBA00005119"/>
    </source>
</evidence>
<evidence type="ECO:0000256" key="15">
    <source>
        <dbReference type="ARBA" id="ARBA00023136"/>
    </source>
</evidence>
<feature type="transmembrane region" description="Helical" evidence="19">
    <location>
        <begin position="21"/>
        <end position="38"/>
    </location>
</feature>
<keyword evidence="16" id="KW-0594">Phospholipid biosynthesis</keyword>
<evidence type="ECO:0000256" key="17">
    <source>
        <dbReference type="ARBA" id="ARBA00023264"/>
    </source>
</evidence>
<feature type="transmembrane region" description="Helical" evidence="19">
    <location>
        <begin position="44"/>
        <end position="62"/>
    </location>
</feature>
<evidence type="ECO:0000256" key="14">
    <source>
        <dbReference type="ARBA" id="ARBA00023098"/>
    </source>
</evidence>
<evidence type="ECO:0000256" key="10">
    <source>
        <dbReference type="ARBA" id="ARBA00022679"/>
    </source>
</evidence>
<dbReference type="Proteomes" id="UP001176960">
    <property type="component" value="Unassembled WGS sequence"/>
</dbReference>
<evidence type="ECO:0000256" key="2">
    <source>
        <dbReference type="ARBA" id="ARBA00004651"/>
    </source>
</evidence>
<name>A0AA35V3T6_9PROT</name>
<dbReference type="PANTHER" id="PTHR46382">
    <property type="entry name" value="PHOSPHATIDATE CYTIDYLYLTRANSFERASE"/>
    <property type="match status" value="1"/>
</dbReference>
<gene>
    <name evidence="20" type="ORF">LMG32879_000238</name>
</gene>
<keyword evidence="9" id="KW-0444">Lipid biosynthesis</keyword>
<dbReference type="Pfam" id="PF01148">
    <property type="entry name" value="CTP_transf_1"/>
    <property type="match status" value="1"/>
</dbReference>
<evidence type="ECO:0000256" key="8">
    <source>
        <dbReference type="ARBA" id="ARBA00022475"/>
    </source>
</evidence>
<evidence type="ECO:0000256" key="1">
    <source>
        <dbReference type="ARBA" id="ARBA00001698"/>
    </source>
</evidence>
<dbReference type="GO" id="GO:0016024">
    <property type="term" value="P:CDP-diacylglycerol biosynthetic process"/>
    <property type="evidence" value="ECO:0007669"/>
    <property type="project" value="TreeGrafter"/>
</dbReference>
<keyword evidence="15 19" id="KW-0472">Membrane</keyword>
<keyword evidence="8" id="KW-1003">Cell membrane</keyword>
<feature type="transmembrane region" description="Helical" evidence="19">
    <location>
        <begin position="69"/>
        <end position="91"/>
    </location>
</feature>
<evidence type="ECO:0000313" key="21">
    <source>
        <dbReference type="Proteomes" id="UP001176960"/>
    </source>
</evidence>
<evidence type="ECO:0000256" key="12">
    <source>
        <dbReference type="ARBA" id="ARBA00022695"/>
    </source>
</evidence>
<dbReference type="RefSeq" id="WP_289842655.1">
    <property type="nucleotide sequence ID" value="NZ_CATKSH010000001.1"/>
</dbReference>